<gene>
    <name evidence="7" type="ORF">ASIM_LOCUS143</name>
</gene>
<evidence type="ECO:0000313" key="8">
    <source>
        <dbReference type="Proteomes" id="UP000267096"/>
    </source>
</evidence>
<feature type="region of interest" description="Disordered" evidence="4">
    <location>
        <begin position="792"/>
        <end position="811"/>
    </location>
</feature>
<dbReference type="SUPFAM" id="SSF56112">
    <property type="entry name" value="Protein kinase-like (PK-like)"/>
    <property type="match status" value="1"/>
</dbReference>
<feature type="region of interest" description="Disordered" evidence="4">
    <location>
        <begin position="817"/>
        <end position="848"/>
    </location>
</feature>
<dbReference type="EMBL" id="UYRR01000049">
    <property type="protein sequence ID" value="VDK17412.1"/>
    <property type="molecule type" value="Genomic_DNA"/>
</dbReference>
<comment type="subcellular location">
    <subcellularLocation>
        <location evidence="1">Cytoplasmic vesicle</location>
        <location evidence="1">Clathrin-coated vesicle</location>
    </subcellularLocation>
</comment>
<dbReference type="GO" id="GO:0045747">
    <property type="term" value="P:positive regulation of Notch signaling pathway"/>
    <property type="evidence" value="ECO:0007669"/>
    <property type="project" value="TreeGrafter"/>
</dbReference>
<dbReference type="SMART" id="SM00220">
    <property type="entry name" value="S_TKc"/>
    <property type="match status" value="1"/>
</dbReference>
<dbReference type="SMART" id="SM01326">
    <property type="entry name" value="PTEN_C2"/>
    <property type="match status" value="1"/>
</dbReference>
<dbReference type="PROSITE" id="PS50011">
    <property type="entry name" value="PROTEIN_KINASE_DOM"/>
    <property type="match status" value="1"/>
</dbReference>
<feature type="compositionally biased region" description="Polar residues" evidence="4">
    <location>
        <begin position="889"/>
        <end position="907"/>
    </location>
</feature>
<dbReference type="InterPro" id="IPR029021">
    <property type="entry name" value="Prot-tyrosine_phosphatase-like"/>
</dbReference>
<dbReference type="InterPro" id="IPR008271">
    <property type="entry name" value="Ser/Thr_kinase_AS"/>
</dbReference>
<feature type="region of interest" description="Disordered" evidence="4">
    <location>
        <begin position="1148"/>
        <end position="1177"/>
    </location>
</feature>
<dbReference type="SUPFAM" id="SSF49562">
    <property type="entry name" value="C2 domain (Calcium/lipid-binding domain, CaLB)"/>
    <property type="match status" value="1"/>
</dbReference>
<dbReference type="GO" id="GO:0035612">
    <property type="term" value="F:AP-2 adaptor complex binding"/>
    <property type="evidence" value="ECO:0007669"/>
    <property type="project" value="TreeGrafter"/>
</dbReference>
<feature type="region of interest" description="Disordered" evidence="4">
    <location>
        <begin position="862"/>
        <end position="907"/>
    </location>
</feature>
<evidence type="ECO:0000259" key="5">
    <source>
        <dbReference type="PROSITE" id="PS50011"/>
    </source>
</evidence>
<dbReference type="PANTHER" id="PTHR22967:SF105">
    <property type="entry name" value="CYCLIN-G-ASSOCIATED KINASE"/>
    <property type="match status" value="1"/>
</dbReference>
<evidence type="ECO:0000313" key="7">
    <source>
        <dbReference type="EMBL" id="VDK17412.1"/>
    </source>
</evidence>
<evidence type="ECO:0000256" key="4">
    <source>
        <dbReference type="SAM" id="MobiDB-lite"/>
    </source>
</evidence>
<dbReference type="GO" id="GO:0004674">
    <property type="term" value="F:protein serine/threonine kinase activity"/>
    <property type="evidence" value="ECO:0007669"/>
    <property type="project" value="TreeGrafter"/>
</dbReference>
<dbReference type="GO" id="GO:0005524">
    <property type="term" value="F:ATP binding"/>
    <property type="evidence" value="ECO:0007669"/>
    <property type="project" value="InterPro"/>
</dbReference>
<dbReference type="SUPFAM" id="SSF46565">
    <property type="entry name" value="Chaperone J-domain"/>
    <property type="match status" value="1"/>
</dbReference>
<dbReference type="InterPro" id="IPR011009">
    <property type="entry name" value="Kinase-like_dom_sf"/>
</dbReference>
<feature type="compositionally biased region" description="Polar residues" evidence="4">
    <location>
        <begin position="1161"/>
        <end position="1175"/>
    </location>
</feature>
<feature type="compositionally biased region" description="Basic and acidic residues" evidence="4">
    <location>
        <begin position="862"/>
        <end position="874"/>
    </location>
</feature>
<dbReference type="PROSITE" id="PS51182">
    <property type="entry name" value="C2_TENSIN"/>
    <property type="match status" value="1"/>
</dbReference>
<feature type="compositionally biased region" description="Basic and acidic residues" evidence="4">
    <location>
        <begin position="817"/>
        <end position="826"/>
    </location>
</feature>
<dbReference type="InterPro" id="IPR001623">
    <property type="entry name" value="DnaJ_domain"/>
</dbReference>
<dbReference type="InterPro" id="IPR035892">
    <property type="entry name" value="C2_domain_sf"/>
</dbReference>
<evidence type="ECO:0000256" key="2">
    <source>
        <dbReference type="ARBA" id="ARBA00005490"/>
    </source>
</evidence>
<dbReference type="PANTHER" id="PTHR22967">
    <property type="entry name" value="SERINE/THREONINE PROTEIN KINASE"/>
    <property type="match status" value="1"/>
</dbReference>
<dbReference type="GO" id="GO:0030136">
    <property type="term" value="C:clathrin-coated vesicle"/>
    <property type="evidence" value="ECO:0007669"/>
    <property type="project" value="UniProtKB-SubCell"/>
</dbReference>
<organism evidence="9">
    <name type="scientific">Anisakis simplex</name>
    <name type="common">Herring worm</name>
    <dbReference type="NCBI Taxonomy" id="6269"/>
    <lineage>
        <taxon>Eukaryota</taxon>
        <taxon>Metazoa</taxon>
        <taxon>Ecdysozoa</taxon>
        <taxon>Nematoda</taxon>
        <taxon>Chromadorea</taxon>
        <taxon>Rhabditida</taxon>
        <taxon>Spirurina</taxon>
        <taxon>Ascaridomorpha</taxon>
        <taxon>Ascaridoidea</taxon>
        <taxon>Anisakidae</taxon>
        <taxon>Anisakis</taxon>
        <taxon>Anisakis simplex complex</taxon>
    </lineage>
</organism>
<keyword evidence="8" id="KW-1185">Reference proteome</keyword>
<evidence type="ECO:0000256" key="3">
    <source>
        <dbReference type="ARBA" id="ARBA00022741"/>
    </source>
</evidence>
<evidence type="ECO:0000256" key="1">
    <source>
        <dbReference type="ARBA" id="ARBA00004132"/>
    </source>
</evidence>
<feature type="compositionally biased region" description="Low complexity" evidence="4">
    <location>
        <begin position="353"/>
        <end position="364"/>
    </location>
</feature>
<sequence length="1327" mass="146475">MSDLLRSAFNYISQVAPTNVLTGSKTDHPLIGNTIEVGGLRLKIRSLIAEGGFALVFAAQDSQGSWFALKRQLAADQEATDAVIQEIRFLRELTGNPAIIRYVQAAQLSPQESGHGKAEFLLVTELCSGGSVVEVLQKKHFTPSQVMKIFFAACTAVRHMHARTPPITHRDIKVENLLFDSYGFVKLCDFGSATKEVFEPNDDWSAMQRTQLEEELARHTTPMYRAPEILDLYSNSPIGPAQDIWALGCILFYLCYRKHPFEDSAKLRIINAKYVLPEQETAYTMFHPLIQRCLQIDPRNRPSANELCESANALAVAMGVDLTKPVEGIDIPQLTSNASLNATSGQLQKELFSGSSSSSATTAAVPFANAGPPPRPPPPAGSSRAAEPSTQQQASAMFGALKGQGMSWLKNIKDKTTAVAQTVQSTYGNRGPDITFVTSHLVIAPLSDAIPEALAAQAEEVMRIGITEQSKGLFAIYNLSHRHLRCNYNNRLSEVAMPLVTSGLAPTLNGIIDICKNMSLFLKQQQTNFIVITGPEVQCVLMACALLIYTRLAESPMLAVQLVAEKRPAPIPQMPTSYHRQLDLLTTVVTTPREALLSMVHNRRVILESILISPCPTFNRLRNGCRPVVEVYSAGQKLWSSAKEYELLQSYEQSECSVIDLTLGNVAVSGDVQIVVYHARWIKMQNRMQQLFMFSLSFHANFIDTNSHLIEMKRNDLDILPDDRSRFDELLRVGLRVLVEDTDRCFNMSDLPPFLSYDPRSVRKMILVSSQDEYEQIHRHLKVFKKDYKNRALSPSSSQQHSSSNQPDFAADRIFDHSPSEYRDSDPISGKVLGDEHRQQTASPQTMDSFFSSLQVRRTLDSWNDDRSQSDQEARLCPPAAQPQPNQALSGSPQLHRSSQSQQDHFQTTHLAEAAPQHNSDDLFSLGQTQRNDIAKSTPSVSPTSARKIDEAEAYERLYGIRVSGGGGGNASDQMISAEEEEDSEKYKFDCEKKCAQQPKIVTNDGENGSSDQLISQIDLLLNLGNDKPEGSQQQSVDPFADFYKTSERAPIEETSSPTFAHKSSSSGEVVNKHDDLLDWTFGTVNKQPNLSSLSTASCLNSAAGGMQRNISAPSFATNNITSTPQKMSNFDPFADFLASSSNENLSKSTARLDGAPGDSAANSGRATPSSQRPNYSRAHFDAISSIGGLKPKLTENTFDDLLSSQGFSSSSKNTKTMIEMKKAEDNKTMDPVSIKIRDWTTGKEGNIRALLGSLNDVLWDGADKWNQPNMGDLLRAVQVKKFYRKACLVIHPDKQVGTENELLARAIFTELNDAWTAFENAGSPSL</sequence>
<dbReference type="InterPro" id="IPR036869">
    <property type="entry name" value="J_dom_sf"/>
</dbReference>
<dbReference type="Gene3D" id="1.10.287.110">
    <property type="entry name" value="DnaJ domain"/>
    <property type="match status" value="1"/>
</dbReference>
<dbReference type="Pfam" id="PF00069">
    <property type="entry name" value="Pkinase"/>
    <property type="match status" value="1"/>
</dbReference>
<feature type="domain" description="C2 tensin-type" evidence="6">
    <location>
        <begin position="602"/>
        <end position="740"/>
    </location>
</feature>
<feature type="domain" description="Protein kinase" evidence="5">
    <location>
        <begin position="42"/>
        <end position="315"/>
    </location>
</feature>
<dbReference type="FunFam" id="1.10.287.110:FF:000002">
    <property type="entry name" value="putative tyrosine-protein phosphatase auxilin isoform X2"/>
    <property type="match status" value="1"/>
</dbReference>
<reference evidence="7 8" key="2">
    <citation type="submission" date="2018-11" db="EMBL/GenBank/DDBJ databases">
        <authorList>
            <consortium name="Pathogen Informatics"/>
        </authorList>
    </citation>
    <scope>NUCLEOTIDE SEQUENCE [LARGE SCALE GENOMIC DNA]</scope>
</reference>
<protein>
    <submittedName>
        <fullName evidence="9">Cyclin-G-associated kinase</fullName>
    </submittedName>
</protein>
<dbReference type="Gene3D" id="3.90.190.10">
    <property type="entry name" value="Protein tyrosine phosphatase superfamily"/>
    <property type="match status" value="1"/>
</dbReference>
<dbReference type="CDD" id="cd06257">
    <property type="entry name" value="DnaJ"/>
    <property type="match status" value="1"/>
</dbReference>
<dbReference type="WBParaSite" id="ASIM_0000022901-mRNA-1">
    <property type="protein sequence ID" value="ASIM_0000022901-mRNA-1"/>
    <property type="gene ID" value="ASIM_0000022901"/>
</dbReference>
<dbReference type="OrthoDB" id="1717591at2759"/>
<proteinExistence type="inferred from homology"/>
<dbReference type="GO" id="GO:2000369">
    <property type="term" value="P:regulation of clathrin-dependent endocytosis"/>
    <property type="evidence" value="ECO:0007669"/>
    <property type="project" value="TreeGrafter"/>
</dbReference>
<evidence type="ECO:0000313" key="9">
    <source>
        <dbReference type="WBParaSite" id="ASIM_0000022901-mRNA-1"/>
    </source>
</evidence>
<dbReference type="Gene3D" id="2.60.40.1110">
    <property type="match status" value="1"/>
</dbReference>
<evidence type="ECO:0000259" key="6">
    <source>
        <dbReference type="PROSITE" id="PS51182"/>
    </source>
</evidence>
<dbReference type="InterPro" id="IPR014020">
    <property type="entry name" value="Tensin_C2-dom"/>
</dbReference>
<dbReference type="PROSITE" id="PS00108">
    <property type="entry name" value="PROTEIN_KINASE_ST"/>
    <property type="match status" value="1"/>
</dbReference>
<dbReference type="Proteomes" id="UP000267096">
    <property type="component" value="Unassembled WGS sequence"/>
</dbReference>
<accession>A0A0M3IYB0</accession>
<feature type="compositionally biased region" description="Low complexity" evidence="4">
    <location>
        <begin position="794"/>
        <end position="806"/>
    </location>
</feature>
<dbReference type="Pfam" id="PF10409">
    <property type="entry name" value="PTEN_C2"/>
    <property type="match status" value="1"/>
</dbReference>
<feature type="compositionally biased region" description="Pro residues" evidence="4">
    <location>
        <begin position="371"/>
        <end position="380"/>
    </location>
</feature>
<name>A0A0M3IYB0_ANISI</name>
<feature type="region of interest" description="Disordered" evidence="4">
    <location>
        <begin position="351"/>
        <end position="392"/>
    </location>
</feature>
<dbReference type="Gene3D" id="1.10.510.10">
    <property type="entry name" value="Transferase(Phosphotransferase) domain 1"/>
    <property type="match status" value="1"/>
</dbReference>
<comment type="similarity">
    <text evidence="2">Belongs to the protein kinase superfamily. AGC Ser/Thr protein kinase family. PKC subfamily.</text>
</comment>
<keyword evidence="3" id="KW-0547">Nucleotide-binding</keyword>
<dbReference type="InterPro" id="IPR000719">
    <property type="entry name" value="Prot_kinase_dom"/>
</dbReference>
<reference evidence="9" key="1">
    <citation type="submission" date="2017-02" db="UniProtKB">
        <authorList>
            <consortium name="WormBaseParasite"/>
        </authorList>
    </citation>
    <scope>IDENTIFICATION</scope>
</reference>